<feature type="domain" description="Prepilin type IV endopeptidase peptidase" evidence="2">
    <location>
        <begin position="7"/>
        <end position="113"/>
    </location>
</feature>
<feature type="transmembrane region" description="Helical" evidence="1">
    <location>
        <begin position="122"/>
        <end position="139"/>
    </location>
</feature>
<dbReference type="Proteomes" id="UP000095468">
    <property type="component" value="Unassembled WGS sequence"/>
</dbReference>
<feature type="transmembrane region" description="Helical" evidence="1">
    <location>
        <begin position="86"/>
        <end position="116"/>
    </location>
</feature>
<gene>
    <name evidence="3" type="ORF">ERS852381_01087</name>
</gene>
<evidence type="ECO:0000313" key="3">
    <source>
        <dbReference type="EMBL" id="CUO11893.1"/>
    </source>
</evidence>
<evidence type="ECO:0000313" key="4">
    <source>
        <dbReference type="Proteomes" id="UP000095468"/>
    </source>
</evidence>
<proteinExistence type="predicted"/>
<dbReference type="Gene3D" id="1.20.120.1220">
    <property type="match status" value="1"/>
</dbReference>
<accession>A0A174CFE2</accession>
<dbReference type="Pfam" id="PF01478">
    <property type="entry name" value="Peptidase_A24"/>
    <property type="match status" value="1"/>
</dbReference>
<name>A0A174CFE2_9ACTN</name>
<organism evidence="3 4">
    <name type="scientific">Collinsella aerofaciens</name>
    <dbReference type="NCBI Taxonomy" id="74426"/>
    <lineage>
        <taxon>Bacteria</taxon>
        <taxon>Bacillati</taxon>
        <taxon>Actinomycetota</taxon>
        <taxon>Coriobacteriia</taxon>
        <taxon>Coriobacteriales</taxon>
        <taxon>Coriobacteriaceae</taxon>
        <taxon>Collinsella</taxon>
    </lineage>
</organism>
<keyword evidence="1" id="KW-0472">Membrane</keyword>
<reference evidence="3 4" key="1">
    <citation type="submission" date="2015-09" db="EMBL/GenBank/DDBJ databases">
        <authorList>
            <consortium name="Pathogen Informatics"/>
        </authorList>
    </citation>
    <scope>NUCLEOTIDE SEQUENCE [LARGE SCALE GENOMIC DNA]</scope>
    <source>
        <strain evidence="3 4">2789STDY5608823</strain>
    </source>
</reference>
<dbReference type="InterPro" id="IPR000045">
    <property type="entry name" value="Prepilin_IV_endopep_pep"/>
</dbReference>
<evidence type="ECO:0000259" key="2">
    <source>
        <dbReference type="Pfam" id="PF01478"/>
    </source>
</evidence>
<evidence type="ECO:0000256" key="1">
    <source>
        <dbReference type="SAM" id="Phobius"/>
    </source>
</evidence>
<sequence>MIYIPFWICIFAGAWIDARERRFPNELAGACAVAALAGVWLDRGVNTALDHAGLAVIVYLGLVLTESLWRRVRHAPGIGMGDVKALFALCTFDPLGGVVAFAVALLTLAVACLIAKSRSLPLLPFLVPIFAIIEVVGCTL</sequence>
<protein>
    <submittedName>
        <fullName evidence="3">Type IV leader peptidase family</fullName>
    </submittedName>
</protein>
<keyword evidence="1" id="KW-1133">Transmembrane helix</keyword>
<dbReference type="GO" id="GO:0016020">
    <property type="term" value="C:membrane"/>
    <property type="evidence" value="ECO:0007669"/>
    <property type="project" value="InterPro"/>
</dbReference>
<dbReference type="GO" id="GO:0004190">
    <property type="term" value="F:aspartic-type endopeptidase activity"/>
    <property type="evidence" value="ECO:0007669"/>
    <property type="project" value="InterPro"/>
</dbReference>
<dbReference type="AlphaFoldDB" id="A0A174CFE2"/>
<keyword evidence="1" id="KW-0812">Transmembrane</keyword>
<dbReference type="EMBL" id="CYYP01000008">
    <property type="protein sequence ID" value="CUO11893.1"/>
    <property type="molecule type" value="Genomic_DNA"/>
</dbReference>
<dbReference type="RefSeq" id="WP_055286428.1">
    <property type="nucleotide sequence ID" value="NZ_CYYP01000008.1"/>
</dbReference>